<evidence type="ECO:0000256" key="2">
    <source>
        <dbReference type="ARBA" id="ARBA00004496"/>
    </source>
</evidence>
<keyword evidence="4" id="KW-0963">Cytoplasm</keyword>
<dbReference type="GO" id="GO:0004438">
    <property type="term" value="F:phosphatidylinositol-3-phosphate phosphatase activity"/>
    <property type="evidence" value="ECO:0007669"/>
    <property type="project" value="TreeGrafter"/>
</dbReference>
<dbReference type="CTD" id="9107"/>
<dbReference type="GO" id="GO:0012505">
    <property type="term" value="C:endomembrane system"/>
    <property type="evidence" value="ECO:0007669"/>
    <property type="project" value="UniProtKB-SubCell"/>
</dbReference>
<dbReference type="PANTHER" id="PTHR10807:SF8">
    <property type="entry name" value="PHOSPHATIDYLINOSITOL-3-PHOSPHATE PHOSPHATASE"/>
    <property type="match status" value="1"/>
</dbReference>
<feature type="domain" description="Myotubularin phosphatase" evidence="10">
    <location>
        <begin position="123"/>
        <end position="497"/>
    </location>
</feature>
<dbReference type="InterPro" id="IPR000387">
    <property type="entry name" value="Tyr_Pase_dom"/>
</dbReference>
<evidence type="ECO:0000313" key="12">
    <source>
        <dbReference type="RefSeq" id="XP_024223282.1"/>
    </source>
</evidence>
<dbReference type="OrthoDB" id="271628at2759"/>
<evidence type="ECO:0000256" key="5">
    <source>
        <dbReference type="ARBA" id="ARBA00022801"/>
    </source>
</evidence>
<dbReference type="InterPro" id="IPR011993">
    <property type="entry name" value="PH-like_dom_sf"/>
</dbReference>
<dbReference type="SUPFAM" id="SSF50729">
    <property type="entry name" value="PH domain-like"/>
    <property type="match status" value="1"/>
</dbReference>
<dbReference type="Pfam" id="PF21098">
    <property type="entry name" value="PH-GRAM_MTMR6-like"/>
    <property type="match status" value="1"/>
</dbReference>
<dbReference type="PROSITE" id="PS00383">
    <property type="entry name" value="TYR_PHOSPHATASE_1"/>
    <property type="match status" value="1"/>
</dbReference>
<dbReference type="CDD" id="cd13210">
    <property type="entry name" value="PH-GRAM_MTMR6-like"/>
    <property type="match status" value="1"/>
</dbReference>
<dbReference type="GO" id="GO:0005737">
    <property type="term" value="C:cytoplasm"/>
    <property type="evidence" value="ECO:0007669"/>
    <property type="project" value="UniProtKB-SubCell"/>
</dbReference>
<evidence type="ECO:0000256" key="6">
    <source>
        <dbReference type="ARBA" id="ARBA00023098"/>
    </source>
</evidence>
<accession>A0A6P6FAL8</accession>
<dbReference type="InterPro" id="IPR029021">
    <property type="entry name" value="Prot-tyrosine_phosphatase-like"/>
</dbReference>
<dbReference type="InterPro" id="IPR030564">
    <property type="entry name" value="Myotubularin"/>
</dbReference>
<dbReference type="RefSeq" id="XP_024223282.1">
    <property type="nucleotide sequence ID" value="XM_024367514.2"/>
</dbReference>
<protein>
    <submittedName>
        <fullName evidence="12">Myotubularin-related protein 6 isoform X1</fullName>
    </submittedName>
</protein>
<dbReference type="Gene3D" id="2.30.29.30">
    <property type="entry name" value="Pleckstrin-homology domain (PH domain)/Phosphotyrosine-binding domain (PTB)"/>
    <property type="match status" value="1"/>
</dbReference>
<dbReference type="InterPro" id="IPR016130">
    <property type="entry name" value="Tyr_Pase_AS"/>
</dbReference>
<evidence type="ECO:0000256" key="7">
    <source>
        <dbReference type="PIRSR" id="PIRSR630564-1"/>
    </source>
</evidence>
<dbReference type="InterPro" id="IPR048994">
    <property type="entry name" value="PH-GRAM_MTMR6-9"/>
</dbReference>
<feature type="binding site" evidence="8">
    <location>
        <begin position="271"/>
        <end position="272"/>
    </location>
    <ligand>
        <name>substrate</name>
    </ligand>
</feature>
<dbReference type="SMART" id="SM00404">
    <property type="entry name" value="PTPc_motif"/>
    <property type="match status" value="1"/>
</dbReference>
<gene>
    <name evidence="12" type="primary">LOC100749527</name>
</gene>
<comment type="similarity">
    <text evidence="3">Belongs to the protein-tyrosine phosphatase family. Non-receptor class myotubularin subfamily.</text>
</comment>
<feature type="binding site" evidence="8">
    <location>
        <begin position="331"/>
        <end position="337"/>
    </location>
    <ligand>
        <name>substrate</name>
    </ligand>
</feature>
<dbReference type="CDD" id="cd14532">
    <property type="entry name" value="PTP-MTMR6-like"/>
    <property type="match status" value="1"/>
</dbReference>
<evidence type="ECO:0000256" key="3">
    <source>
        <dbReference type="ARBA" id="ARBA00007471"/>
    </source>
</evidence>
<dbReference type="GO" id="GO:0046856">
    <property type="term" value="P:phosphatidylinositol dephosphorylation"/>
    <property type="evidence" value="ECO:0007669"/>
    <property type="project" value="TreeGrafter"/>
</dbReference>
<sequence>MDQIKISKVGNVRILDKYSNNHSVGTLYLTVTHLIFTERSGKKKIWVLYTHIANIEKQPLTTTGSPLCIKCKHFFIVTFVIPKERDCHDIYLTLSKLSCPVSLDDLYCFHYQENKDTLPQHAGWNFFNVQSEFQRQGVPNEEWSLTYLNTNYELCDTYPKYLYVPSTCANSILIGSAKFRSRGRLPVLTYLYSNKAVICRCSQPLSGFSARCPEDEQMMYNILRTNPNSKYMYVVDTRPRINAFANRATGKGYENENFYDNIKFHFFGIENIHVMRTSLNKLIELQRMTSMSAFLSGLESSGWLKHIRSILETAWFIARAVSNGVSVVVHCSDGWDRTAQVCSLSALLLDPFYRTIQGFQALIEKDWLSFGHKFSDRCGHINCDNKELAPIFTQFVDATYQLLQQYPHKFQFNEFFLITLHDHVHSCQHGTFIGNSEKERQILRVSERTYSLWGYIANNMHQYINPLYKCNRFNEETNPVLQPKLAPQCIILWRGLYFRFENGIHPRETYEDYLSIMHDHTSCLEDHVKLLIKRANSLSSVLNLNNIKKKGVQGKLKFDNKYTMDPLSETIIENTPTHEEKAKCKIKISQLQNELKTVSLDWKLFRNMEECACSTTFDAFNKKVNVYYNLRFNLELELYFLPLFFSITVGHVERYYAQDAWVHTLFLLDIIHNVQCLLVSLVHRIPVFLLLVPKFIPLNTYLNL</sequence>
<dbReference type="AlphaFoldDB" id="A0A6P6FAL8"/>
<dbReference type="PROSITE" id="PS50056">
    <property type="entry name" value="TYR_PHOSPHATASE_2"/>
    <property type="match status" value="1"/>
</dbReference>
<comment type="subcellular location">
    <subcellularLocation>
        <location evidence="2">Cytoplasm</location>
    </subcellularLocation>
    <subcellularLocation>
        <location evidence="1">Endomembrane system</location>
        <topology evidence="1">Peripheral membrane protein</topology>
    </subcellularLocation>
</comment>
<dbReference type="Pfam" id="PF06602">
    <property type="entry name" value="Myotub-related"/>
    <property type="match status" value="1"/>
</dbReference>
<evidence type="ECO:0000259" key="9">
    <source>
        <dbReference type="PROSITE" id="PS50056"/>
    </source>
</evidence>
<dbReference type="GO" id="GO:0106018">
    <property type="term" value="F:phosphatidylinositol-3,5-bisphosphate phosphatase activity"/>
    <property type="evidence" value="ECO:0007669"/>
    <property type="project" value="TreeGrafter"/>
</dbReference>
<dbReference type="GeneID" id="100749527"/>
<evidence type="ECO:0000256" key="1">
    <source>
        <dbReference type="ARBA" id="ARBA00004184"/>
    </source>
</evidence>
<organism evidence="11 12">
    <name type="scientific">Bombus impatiens</name>
    <name type="common">Bumblebee</name>
    <dbReference type="NCBI Taxonomy" id="132113"/>
    <lineage>
        <taxon>Eukaryota</taxon>
        <taxon>Metazoa</taxon>
        <taxon>Ecdysozoa</taxon>
        <taxon>Arthropoda</taxon>
        <taxon>Hexapoda</taxon>
        <taxon>Insecta</taxon>
        <taxon>Pterygota</taxon>
        <taxon>Neoptera</taxon>
        <taxon>Endopterygota</taxon>
        <taxon>Hymenoptera</taxon>
        <taxon>Apocrita</taxon>
        <taxon>Aculeata</taxon>
        <taxon>Apoidea</taxon>
        <taxon>Anthophila</taxon>
        <taxon>Apidae</taxon>
        <taxon>Bombus</taxon>
        <taxon>Pyrobombus</taxon>
    </lineage>
</organism>
<proteinExistence type="inferred from homology"/>
<feature type="active site" description="Phosphocysteine intermediate" evidence="7">
    <location>
        <position position="331"/>
    </location>
</feature>
<dbReference type="InterPro" id="IPR003595">
    <property type="entry name" value="Tyr_Pase_cat"/>
</dbReference>
<evidence type="ECO:0000256" key="4">
    <source>
        <dbReference type="ARBA" id="ARBA00022490"/>
    </source>
</evidence>
<reference evidence="12" key="1">
    <citation type="submission" date="2025-08" db="UniProtKB">
        <authorList>
            <consortium name="RefSeq"/>
        </authorList>
    </citation>
    <scope>IDENTIFICATION</scope>
</reference>
<dbReference type="PROSITE" id="PS51339">
    <property type="entry name" value="PPASE_MYOTUBULARIN"/>
    <property type="match status" value="1"/>
</dbReference>
<keyword evidence="11" id="KW-1185">Reference proteome</keyword>
<dbReference type="Proteomes" id="UP000515180">
    <property type="component" value="Unplaced"/>
</dbReference>
<dbReference type="FunFam" id="2.30.29.30:FF:000135">
    <property type="entry name" value="Myotubularin related protein 6"/>
    <property type="match status" value="1"/>
</dbReference>
<evidence type="ECO:0000256" key="8">
    <source>
        <dbReference type="PIRSR" id="PIRSR630564-2"/>
    </source>
</evidence>
<dbReference type="SUPFAM" id="SSF52799">
    <property type="entry name" value="(Phosphotyrosine protein) phosphatases II"/>
    <property type="match status" value="1"/>
</dbReference>
<keyword evidence="5" id="KW-0378">Hydrolase</keyword>
<name>A0A6P6FAL8_BOMIM</name>
<dbReference type="InterPro" id="IPR010569">
    <property type="entry name" value="Myotubularin-like_Pase_dom"/>
</dbReference>
<evidence type="ECO:0000313" key="11">
    <source>
        <dbReference type="Proteomes" id="UP000515180"/>
    </source>
</evidence>
<keyword evidence="6" id="KW-0443">Lipid metabolism</keyword>
<dbReference type="PANTHER" id="PTHR10807">
    <property type="entry name" value="MYOTUBULARIN-RELATED"/>
    <property type="match status" value="1"/>
</dbReference>
<evidence type="ECO:0000259" key="10">
    <source>
        <dbReference type="PROSITE" id="PS51339"/>
    </source>
</evidence>
<feature type="domain" description="Tyrosine specific protein phosphatases" evidence="9">
    <location>
        <begin position="301"/>
        <end position="362"/>
    </location>
</feature>